<accession>A0ACC2PXW5</accession>
<evidence type="ECO:0000313" key="2">
    <source>
        <dbReference type="Proteomes" id="UP001239111"/>
    </source>
</evidence>
<evidence type="ECO:0000313" key="1">
    <source>
        <dbReference type="EMBL" id="KAJ8687499.1"/>
    </source>
</evidence>
<dbReference type="EMBL" id="CM056741">
    <property type="protein sequence ID" value="KAJ8687499.1"/>
    <property type="molecule type" value="Genomic_DNA"/>
</dbReference>
<name>A0ACC2PXW5_9HYME</name>
<reference evidence="1" key="1">
    <citation type="submission" date="2023-04" db="EMBL/GenBank/DDBJ databases">
        <title>A chromosome-level genome assembly of the parasitoid wasp Eretmocerus hayati.</title>
        <authorList>
            <person name="Zhong Y."/>
            <person name="Liu S."/>
            <person name="Liu Y."/>
        </authorList>
    </citation>
    <scope>NUCLEOTIDE SEQUENCE</scope>
    <source>
        <strain evidence="1">ZJU_SS_LIU_2023</strain>
    </source>
</reference>
<sequence>MANKRNRPRARSVNQRMKFLRQYGKLYSAIKRACEREKKFLDQSTSCASVEEPAVCNDDQSHQVMLEACDIKVEEPDPTVSEVFDSCKIKLEEPDDSSVNSVLDSCNVKLEEPDPSASRVLDNHHVELGEFSETVSGVLDISDIKLEVAEVPSGSSSSVLEDCDGKLGRIVDTYVLEYCDTNLEVTDVTRIDRDKTFEVKILSSNSAQLNSTLISNNQQNSQALSKIKKPGVKFIKKSKKNKKQLNSATRTKSVEAPDVNTSNNGPAQFKLIFDSTNVEDFQTLTITKDPWAKFIKNDKQLNSATGIESFKLLKAITGWMKVATVNKYETEAAIMKTENRVVMTYLKLKQNLKYQLLALMFDRVSARQCKQIFKETVRILSNCMKTIIQWLPHNEIVNNLPKRFDSFRSTRVMIDCIRITPENQKKHDSFNVTDSFVQTPIAKAILGVSPTGTITYVSGVSKGNWDESLMFEVSNLPQLLEASDAVMLSQDFPTELLTRNYIFKFIQSPLKIQKSYTKRAMSFHDEIEKARKIIDNVHRWIKSFQILNTLPNELIVFLDQILMIICGTFNLSTPMIIEDEIIEVR</sequence>
<gene>
    <name evidence="1" type="ORF">QAD02_023293</name>
</gene>
<dbReference type="Proteomes" id="UP001239111">
    <property type="component" value="Chromosome 1"/>
</dbReference>
<comment type="caution">
    <text evidence="1">The sequence shown here is derived from an EMBL/GenBank/DDBJ whole genome shotgun (WGS) entry which is preliminary data.</text>
</comment>
<organism evidence="1 2">
    <name type="scientific">Eretmocerus hayati</name>
    <dbReference type="NCBI Taxonomy" id="131215"/>
    <lineage>
        <taxon>Eukaryota</taxon>
        <taxon>Metazoa</taxon>
        <taxon>Ecdysozoa</taxon>
        <taxon>Arthropoda</taxon>
        <taxon>Hexapoda</taxon>
        <taxon>Insecta</taxon>
        <taxon>Pterygota</taxon>
        <taxon>Neoptera</taxon>
        <taxon>Endopterygota</taxon>
        <taxon>Hymenoptera</taxon>
        <taxon>Apocrita</taxon>
        <taxon>Proctotrupomorpha</taxon>
        <taxon>Chalcidoidea</taxon>
        <taxon>Aphelinidae</taxon>
        <taxon>Aphelininae</taxon>
        <taxon>Eretmocerus</taxon>
    </lineage>
</organism>
<keyword evidence="2" id="KW-1185">Reference proteome</keyword>
<proteinExistence type="predicted"/>
<protein>
    <submittedName>
        <fullName evidence="1">Uncharacterized protein</fullName>
    </submittedName>
</protein>